<protein>
    <submittedName>
        <fullName evidence="2">Uncharacterized protein</fullName>
    </submittedName>
</protein>
<feature type="compositionally biased region" description="Basic and acidic residues" evidence="1">
    <location>
        <begin position="64"/>
        <end position="74"/>
    </location>
</feature>
<name>A0A0C3E549_9AGAM</name>
<dbReference type="InParanoid" id="A0A0C3E549"/>
<evidence type="ECO:0000256" key="1">
    <source>
        <dbReference type="SAM" id="MobiDB-lite"/>
    </source>
</evidence>
<sequence>MVEAAEFVSRQCSCRIHGVCITHTPPSERLANGTRTAEPHPPVPYATTNYTGAYKPNIKGTDTSVRDVGRGVSL</sequence>
<evidence type="ECO:0000313" key="2">
    <source>
        <dbReference type="EMBL" id="KIM63126.1"/>
    </source>
</evidence>
<dbReference type="Proteomes" id="UP000053989">
    <property type="component" value="Unassembled WGS sequence"/>
</dbReference>
<proteinExistence type="predicted"/>
<accession>A0A0C3E549</accession>
<reference evidence="2 3" key="1">
    <citation type="submission" date="2014-04" db="EMBL/GenBank/DDBJ databases">
        <authorList>
            <consortium name="DOE Joint Genome Institute"/>
            <person name="Kuo A."/>
            <person name="Kohler A."/>
            <person name="Nagy L.G."/>
            <person name="Floudas D."/>
            <person name="Copeland A."/>
            <person name="Barry K.W."/>
            <person name="Cichocki N."/>
            <person name="Veneault-Fourrey C."/>
            <person name="LaButti K."/>
            <person name="Lindquist E.A."/>
            <person name="Lipzen A."/>
            <person name="Lundell T."/>
            <person name="Morin E."/>
            <person name="Murat C."/>
            <person name="Sun H."/>
            <person name="Tunlid A."/>
            <person name="Henrissat B."/>
            <person name="Grigoriev I.V."/>
            <person name="Hibbett D.S."/>
            <person name="Martin F."/>
            <person name="Nordberg H.P."/>
            <person name="Cantor M.N."/>
            <person name="Hua S.X."/>
        </authorList>
    </citation>
    <scope>NUCLEOTIDE SEQUENCE [LARGE SCALE GENOMIC DNA]</scope>
    <source>
        <strain evidence="2 3">Foug A</strain>
    </source>
</reference>
<feature type="region of interest" description="Disordered" evidence="1">
    <location>
        <begin position="25"/>
        <end position="74"/>
    </location>
</feature>
<dbReference type="HOGENOM" id="CLU_2689262_0_0_1"/>
<organism evidence="2 3">
    <name type="scientific">Scleroderma citrinum Foug A</name>
    <dbReference type="NCBI Taxonomy" id="1036808"/>
    <lineage>
        <taxon>Eukaryota</taxon>
        <taxon>Fungi</taxon>
        <taxon>Dikarya</taxon>
        <taxon>Basidiomycota</taxon>
        <taxon>Agaricomycotina</taxon>
        <taxon>Agaricomycetes</taxon>
        <taxon>Agaricomycetidae</taxon>
        <taxon>Boletales</taxon>
        <taxon>Sclerodermatineae</taxon>
        <taxon>Sclerodermataceae</taxon>
        <taxon>Scleroderma</taxon>
    </lineage>
</organism>
<dbReference type="EMBL" id="KN822037">
    <property type="protein sequence ID" value="KIM63126.1"/>
    <property type="molecule type" value="Genomic_DNA"/>
</dbReference>
<evidence type="ECO:0000313" key="3">
    <source>
        <dbReference type="Proteomes" id="UP000053989"/>
    </source>
</evidence>
<gene>
    <name evidence="2" type="ORF">SCLCIDRAFT_1214425</name>
</gene>
<reference evidence="3" key="2">
    <citation type="submission" date="2015-01" db="EMBL/GenBank/DDBJ databases">
        <title>Evolutionary Origins and Diversification of the Mycorrhizal Mutualists.</title>
        <authorList>
            <consortium name="DOE Joint Genome Institute"/>
            <consortium name="Mycorrhizal Genomics Consortium"/>
            <person name="Kohler A."/>
            <person name="Kuo A."/>
            <person name="Nagy L.G."/>
            <person name="Floudas D."/>
            <person name="Copeland A."/>
            <person name="Barry K.W."/>
            <person name="Cichocki N."/>
            <person name="Veneault-Fourrey C."/>
            <person name="LaButti K."/>
            <person name="Lindquist E.A."/>
            <person name="Lipzen A."/>
            <person name="Lundell T."/>
            <person name="Morin E."/>
            <person name="Murat C."/>
            <person name="Riley R."/>
            <person name="Ohm R."/>
            <person name="Sun H."/>
            <person name="Tunlid A."/>
            <person name="Henrissat B."/>
            <person name="Grigoriev I.V."/>
            <person name="Hibbett D.S."/>
            <person name="Martin F."/>
        </authorList>
    </citation>
    <scope>NUCLEOTIDE SEQUENCE [LARGE SCALE GENOMIC DNA]</scope>
    <source>
        <strain evidence="3">Foug A</strain>
    </source>
</reference>
<keyword evidence="3" id="KW-1185">Reference proteome</keyword>
<dbReference type="AlphaFoldDB" id="A0A0C3E549"/>